<comment type="caution">
    <text evidence="2">The sequence shown here is derived from an EMBL/GenBank/DDBJ whole genome shotgun (WGS) entry which is preliminary data.</text>
</comment>
<feature type="region of interest" description="Disordered" evidence="1">
    <location>
        <begin position="339"/>
        <end position="360"/>
    </location>
</feature>
<protein>
    <submittedName>
        <fullName evidence="2">Uncharacterized protein</fullName>
    </submittedName>
</protein>
<gene>
    <name evidence="2" type="ORF">BE04_21790</name>
</gene>
<proteinExistence type="predicted"/>
<name>A0A150PPC1_SORCE</name>
<dbReference type="EMBL" id="JELX01001865">
    <property type="protein sequence ID" value="KYF57396.1"/>
    <property type="molecule type" value="Genomic_DNA"/>
</dbReference>
<evidence type="ECO:0000313" key="2">
    <source>
        <dbReference type="EMBL" id="KYF57396.1"/>
    </source>
</evidence>
<reference evidence="2 3" key="1">
    <citation type="submission" date="2014-02" db="EMBL/GenBank/DDBJ databases">
        <title>The small core and large imbalanced accessory genome model reveals a collaborative survival strategy of Sorangium cellulosum strains in nature.</title>
        <authorList>
            <person name="Han K."/>
            <person name="Peng R."/>
            <person name="Blom J."/>
            <person name="Li Y.-Z."/>
        </authorList>
    </citation>
    <scope>NUCLEOTIDE SEQUENCE [LARGE SCALE GENOMIC DNA]</scope>
    <source>
        <strain evidence="2 3">So0157-18</strain>
    </source>
</reference>
<dbReference type="PROSITE" id="PS51257">
    <property type="entry name" value="PROKAR_LIPOPROTEIN"/>
    <property type="match status" value="1"/>
</dbReference>
<organism evidence="2 3">
    <name type="scientific">Sorangium cellulosum</name>
    <name type="common">Polyangium cellulosum</name>
    <dbReference type="NCBI Taxonomy" id="56"/>
    <lineage>
        <taxon>Bacteria</taxon>
        <taxon>Pseudomonadati</taxon>
        <taxon>Myxococcota</taxon>
        <taxon>Polyangia</taxon>
        <taxon>Polyangiales</taxon>
        <taxon>Polyangiaceae</taxon>
        <taxon>Sorangium</taxon>
    </lineage>
</organism>
<feature type="compositionally biased region" description="Basic residues" evidence="1">
    <location>
        <begin position="348"/>
        <end position="360"/>
    </location>
</feature>
<evidence type="ECO:0000256" key="1">
    <source>
        <dbReference type="SAM" id="MobiDB-lite"/>
    </source>
</evidence>
<dbReference type="AlphaFoldDB" id="A0A150PPC1"/>
<accession>A0A150PPC1</accession>
<evidence type="ECO:0000313" key="3">
    <source>
        <dbReference type="Proteomes" id="UP000075604"/>
    </source>
</evidence>
<sequence>MAMPSERTFSSSIGRSLRLGPAALLLTAACGAGPSGDAGAGPDNVFPTNGTHNEPDASRKCMACSDSPTCTCTRKSGEPTPDPQWPAAWVSDWNMYRAHENWQANPPPYADPPKTLAPSDYELSQGTSYYDSTYKPADGDGEGAMMEYYRRRCLPIFPKSNHYSCAFVSLGNKAYFFGFPEEAPQAPDLSKTAYFCFFSPNNHPPRPNFVEHLPYNPDDTARVPDIQAYSLTAPVPAGPPILFGYAFEKNSRADAGGGAPYQHPFAFYFSGYIELDEHGQPTHGAPDAPYVSQNYVGFHQEKPGAFADLWAKVDQYRKEKKAPDCTLFENGYPLLDPGAQAVQGATGGKKRGRSWQHLKR</sequence>
<dbReference type="Proteomes" id="UP000075604">
    <property type="component" value="Unassembled WGS sequence"/>
</dbReference>